<keyword evidence="3" id="KW-1185">Reference proteome</keyword>
<reference evidence="2 3" key="1">
    <citation type="submission" date="2014-05" db="EMBL/GenBank/DDBJ databases">
        <title>Genome Sequence of Flavobacterium sp. EM1321.</title>
        <authorList>
            <person name="Shin S.-K."/>
            <person name="Yi H."/>
        </authorList>
    </citation>
    <scope>NUCLEOTIDE SEQUENCE [LARGE SCALE GENOMIC DNA]</scope>
    <source>
        <strain evidence="2 3">EM1321</strain>
    </source>
</reference>
<dbReference type="PATRIC" id="fig|1492738.3.peg.484"/>
<dbReference type="OrthoDB" id="1376582at2"/>
<keyword evidence="1" id="KW-0472">Membrane</keyword>
<accession>A0A066X0M3</accession>
<dbReference type="Proteomes" id="UP000027064">
    <property type="component" value="Unassembled WGS sequence"/>
</dbReference>
<keyword evidence="1" id="KW-0812">Transmembrane</keyword>
<proteinExistence type="predicted"/>
<dbReference type="AlphaFoldDB" id="A0A066X0M3"/>
<comment type="caution">
    <text evidence="2">The sequence shown here is derived from an EMBL/GenBank/DDBJ whole genome shotgun (WGS) entry which is preliminary data.</text>
</comment>
<evidence type="ECO:0000256" key="1">
    <source>
        <dbReference type="SAM" id="Phobius"/>
    </source>
</evidence>
<feature type="transmembrane region" description="Helical" evidence="1">
    <location>
        <begin position="74"/>
        <end position="98"/>
    </location>
</feature>
<dbReference type="eggNOG" id="ENOG502ZY5N">
    <property type="taxonomic scope" value="Bacteria"/>
</dbReference>
<dbReference type="STRING" id="1492738.FEM21_04890"/>
<dbReference type="EMBL" id="JNCA01000003">
    <property type="protein sequence ID" value="KDN56470.1"/>
    <property type="molecule type" value="Genomic_DNA"/>
</dbReference>
<dbReference type="RefSeq" id="WP_035657358.1">
    <property type="nucleotide sequence ID" value="NZ_JNCA01000003.1"/>
</dbReference>
<gene>
    <name evidence="2" type="ORF">FEM21_04890</name>
</gene>
<protein>
    <submittedName>
        <fullName evidence="2">Uncharacterized protein</fullName>
    </submittedName>
</protein>
<keyword evidence="1" id="KW-1133">Transmembrane helix</keyword>
<organism evidence="2 3">
    <name type="scientific">Flavobacterium seoulense</name>
    <dbReference type="NCBI Taxonomy" id="1492738"/>
    <lineage>
        <taxon>Bacteria</taxon>
        <taxon>Pseudomonadati</taxon>
        <taxon>Bacteroidota</taxon>
        <taxon>Flavobacteriia</taxon>
        <taxon>Flavobacteriales</taxon>
        <taxon>Flavobacteriaceae</taxon>
        <taxon>Flavobacterium</taxon>
    </lineage>
</organism>
<name>A0A066X0M3_9FLAO</name>
<evidence type="ECO:0000313" key="3">
    <source>
        <dbReference type="Proteomes" id="UP000027064"/>
    </source>
</evidence>
<evidence type="ECO:0000313" key="2">
    <source>
        <dbReference type="EMBL" id="KDN56470.1"/>
    </source>
</evidence>
<feature type="transmembrane region" description="Helical" evidence="1">
    <location>
        <begin position="31"/>
        <end position="54"/>
    </location>
</feature>
<sequence>MYGTLPLILIVFPLLFQILLGRKAIGGDIKLKFTTVSIISLLLQVALSIIAFAIASQNLEAAFKAREFRCGMGLLGFVALSLFFTFFLLITMLIQYFIKRSYDNKH</sequence>